<evidence type="ECO:0000256" key="5">
    <source>
        <dbReference type="PROSITE-ProRule" id="PRU00169"/>
    </source>
</evidence>
<evidence type="ECO:0000256" key="3">
    <source>
        <dbReference type="ARBA" id="ARBA00023125"/>
    </source>
</evidence>
<dbReference type="CDD" id="cd17536">
    <property type="entry name" value="REC_YesN-like"/>
    <property type="match status" value="1"/>
</dbReference>
<comment type="function">
    <text evidence="4">May play the central regulatory role in sporulation. It may be an element of the effector pathway responsible for the activation of sporulation genes in response to nutritional stress. Spo0A may act in concert with spo0H (a sigma factor) to control the expression of some genes that are critical to the sporulation process.</text>
</comment>
<reference evidence="7" key="1">
    <citation type="submission" date="2020-10" db="EMBL/GenBank/DDBJ databases">
        <authorList>
            <person name="Gilroy R."/>
        </authorList>
    </citation>
    <scope>NUCLEOTIDE SEQUENCE</scope>
    <source>
        <strain evidence="7">ChiSjej4B22-8148</strain>
    </source>
</reference>
<comment type="caution">
    <text evidence="7">The sequence shown here is derived from an EMBL/GenBank/DDBJ whole genome shotgun (WGS) entry which is preliminary data.</text>
</comment>
<dbReference type="InterPro" id="IPR051552">
    <property type="entry name" value="HptR"/>
</dbReference>
<reference evidence="7" key="2">
    <citation type="journal article" date="2021" name="PeerJ">
        <title>Extensive microbial diversity within the chicken gut microbiome revealed by metagenomics and culture.</title>
        <authorList>
            <person name="Gilroy R."/>
            <person name="Ravi A."/>
            <person name="Getino M."/>
            <person name="Pursley I."/>
            <person name="Horton D.L."/>
            <person name="Alikhan N.F."/>
            <person name="Baker D."/>
            <person name="Gharbi K."/>
            <person name="Hall N."/>
            <person name="Watson M."/>
            <person name="Adriaenssens E.M."/>
            <person name="Foster-Nyarko E."/>
            <person name="Jarju S."/>
            <person name="Secka A."/>
            <person name="Antonio M."/>
            <person name="Oren A."/>
            <person name="Chaudhuri R.R."/>
            <person name="La Ragione R."/>
            <person name="Hildebrand F."/>
            <person name="Pallen M.J."/>
        </authorList>
    </citation>
    <scope>NUCLEOTIDE SEQUENCE</scope>
    <source>
        <strain evidence="7">ChiSjej4B22-8148</strain>
    </source>
</reference>
<accession>A0A9D1AF10</accession>
<organism evidence="7 8">
    <name type="scientific">Candidatus Choladousia intestinavium</name>
    <dbReference type="NCBI Taxonomy" id="2840727"/>
    <lineage>
        <taxon>Bacteria</taxon>
        <taxon>Bacillati</taxon>
        <taxon>Bacillota</taxon>
        <taxon>Clostridia</taxon>
        <taxon>Lachnospirales</taxon>
        <taxon>Lachnospiraceae</taxon>
        <taxon>Lachnospiraceae incertae sedis</taxon>
        <taxon>Candidatus Choladousia</taxon>
    </lineage>
</organism>
<dbReference type="GO" id="GO:0000160">
    <property type="term" value="P:phosphorelay signal transduction system"/>
    <property type="evidence" value="ECO:0007669"/>
    <property type="project" value="InterPro"/>
</dbReference>
<evidence type="ECO:0000313" key="8">
    <source>
        <dbReference type="Proteomes" id="UP000886757"/>
    </source>
</evidence>
<name>A0A9D1AF10_9FIRM</name>
<dbReference type="GO" id="GO:0003677">
    <property type="term" value="F:DNA binding"/>
    <property type="evidence" value="ECO:0007669"/>
    <property type="project" value="UniProtKB-KW"/>
</dbReference>
<dbReference type="Proteomes" id="UP000886757">
    <property type="component" value="Unassembled WGS sequence"/>
</dbReference>
<dbReference type="SUPFAM" id="SSF52172">
    <property type="entry name" value="CheY-like"/>
    <property type="match status" value="1"/>
</dbReference>
<feature type="domain" description="Response regulatory" evidence="6">
    <location>
        <begin position="3"/>
        <end position="120"/>
    </location>
</feature>
<dbReference type="Gene3D" id="3.40.50.2300">
    <property type="match status" value="1"/>
</dbReference>
<evidence type="ECO:0000256" key="2">
    <source>
        <dbReference type="ARBA" id="ARBA00022490"/>
    </source>
</evidence>
<dbReference type="EMBL" id="DVGK01000146">
    <property type="protein sequence ID" value="HIR14749.1"/>
    <property type="molecule type" value="Genomic_DNA"/>
</dbReference>
<protein>
    <recommendedName>
        <fullName evidence="1">Stage 0 sporulation protein A homolog</fullName>
    </recommendedName>
</protein>
<dbReference type="PROSITE" id="PS50110">
    <property type="entry name" value="RESPONSE_REGULATORY"/>
    <property type="match status" value="1"/>
</dbReference>
<sequence>MYKLVIADDEKIIRMGLKNMVKWESLGFEVEAIFSDGREILEFLEEIVPDVILTDIKMVHASGLDVAQYVYEHKLPCKVVLLSGYQEFELAVKGMRFGATNYLLKPANVSQIVETFEKIKIQLDQEMELREKEKSRQERMDEAIPLLEERFFTDLILGGVADRKQYISTRINILYPRLNPEKSDCFLVDLQIRSYEKFISDVWQYNQDQLEENLKNFLKI</sequence>
<dbReference type="InterPro" id="IPR001789">
    <property type="entry name" value="Sig_transdc_resp-reg_receiver"/>
</dbReference>
<dbReference type="PANTHER" id="PTHR42713:SF3">
    <property type="entry name" value="TRANSCRIPTIONAL REGULATORY PROTEIN HPTR"/>
    <property type="match status" value="1"/>
</dbReference>
<dbReference type="InterPro" id="IPR011006">
    <property type="entry name" value="CheY-like_superfamily"/>
</dbReference>
<dbReference type="AlphaFoldDB" id="A0A9D1AF10"/>
<keyword evidence="2" id="KW-0963">Cytoplasm</keyword>
<evidence type="ECO:0000256" key="4">
    <source>
        <dbReference type="ARBA" id="ARBA00024867"/>
    </source>
</evidence>
<dbReference type="Pfam" id="PF00072">
    <property type="entry name" value="Response_reg"/>
    <property type="match status" value="1"/>
</dbReference>
<gene>
    <name evidence="7" type="ORF">IAB31_12595</name>
</gene>
<evidence type="ECO:0000259" key="6">
    <source>
        <dbReference type="PROSITE" id="PS50110"/>
    </source>
</evidence>
<keyword evidence="3" id="KW-0238">DNA-binding</keyword>
<feature type="modified residue" description="4-aspartylphosphate" evidence="5">
    <location>
        <position position="55"/>
    </location>
</feature>
<dbReference type="PANTHER" id="PTHR42713">
    <property type="entry name" value="HISTIDINE KINASE-RELATED"/>
    <property type="match status" value="1"/>
</dbReference>
<evidence type="ECO:0000256" key="1">
    <source>
        <dbReference type="ARBA" id="ARBA00018672"/>
    </source>
</evidence>
<proteinExistence type="predicted"/>
<evidence type="ECO:0000313" key="7">
    <source>
        <dbReference type="EMBL" id="HIR14749.1"/>
    </source>
</evidence>
<dbReference type="SMART" id="SM00448">
    <property type="entry name" value="REC"/>
    <property type="match status" value="1"/>
</dbReference>
<feature type="non-terminal residue" evidence="7">
    <location>
        <position position="220"/>
    </location>
</feature>
<keyword evidence="5" id="KW-0597">Phosphoprotein</keyword>